<reference evidence="2" key="1">
    <citation type="journal article" date="2019" name="Int. J. Syst. Evol. Microbiol.">
        <title>The Global Catalogue of Microorganisms (GCM) 10K type strain sequencing project: providing services to taxonomists for standard genome sequencing and annotation.</title>
        <authorList>
            <consortium name="The Broad Institute Genomics Platform"/>
            <consortium name="The Broad Institute Genome Sequencing Center for Infectious Disease"/>
            <person name="Wu L."/>
            <person name="Ma J."/>
        </authorList>
    </citation>
    <scope>NUCLEOTIDE SEQUENCE [LARGE SCALE GENOMIC DNA]</scope>
    <source>
        <strain evidence="2">JCM 16929</strain>
    </source>
</reference>
<dbReference type="Gene3D" id="3.75.10.10">
    <property type="entry name" value="L-arginine/glycine Amidinotransferase, Chain A"/>
    <property type="match status" value="1"/>
</dbReference>
<name>A0ABP7AJ76_9ACTN</name>
<dbReference type="SUPFAM" id="SSF55909">
    <property type="entry name" value="Pentein"/>
    <property type="match status" value="1"/>
</dbReference>
<accession>A0ABP7AJ76</accession>
<proteinExistence type="predicted"/>
<sequence length="288" mass="31133">MTPAHASLRRPRTRSFLMCPPTYFDVRYEINAWMDASIPVDTALAISQWEQLVAAYRAAGHRVELLPASPDLPDEVFAANGATMVDGRVLIARFANVERAAESGVHAAWHATHHGEGADGLIVQPGCVNEAEGDFAVLSDTILAGYGFRTSKAAHRELAAVTGRKVIGLELVDPRFYHLDVALTVLDDESDHIAYYPPAFGAGARRTLERHFPDAIIPTSADAYAFGLNAVSDGYHVFLPVGADQLAGELTNAGYQVVPIDLSELRKGGGSVKCCTQELRYARADKES</sequence>
<keyword evidence="2" id="KW-1185">Reference proteome</keyword>
<protein>
    <submittedName>
        <fullName evidence="1">Arginine deiminase-related protein</fullName>
    </submittedName>
</protein>
<organism evidence="1 2">
    <name type="scientific">Microlunatus ginsengisoli</name>
    <dbReference type="NCBI Taxonomy" id="363863"/>
    <lineage>
        <taxon>Bacteria</taxon>
        <taxon>Bacillati</taxon>
        <taxon>Actinomycetota</taxon>
        <taxon>Actinomycetes</taxon>
        <taxon>Propionibacteriales</taxon>
        <taxon>Propionibacteriaceae</taxon>
        <taxon>Microlunatus</taxon>
    </lineage>
</organism>
<dbReference type="Pfam" id="PF19420">
    <property type="entry name" value="DDAH_eukar"/>
    <property type="match status" value="1"/>
</dbReference>
<evidence type="ECO:0000313" key="2">
    <source>
        <dbReference type="Proteomes" id="UP001501490"/>
    </source>
</evidence>
<evidence type="ECO:0000313" key="1">
    <source>
        <dbReference type="EMBL" id="GAA3633926.1"/>
    </source>
</evidence>
<dbReference type="NCBIfam" id="NF045659">
    <property type="entry name" value="DiMArgaseDdahMtb"/>
    <property type="match status" value="1"/>
</dbReference>
<dbReference type="Proteomes" id="UP001501490">
    <property type="component" value="Unassembled WGS sequence"/>
</dbReference>
<comment type="caution">
    <text evidence="1">The sequence shown here is derived from an EMBL/GenBank/DDBJ whole genome shotgun (WGS) entry which is preliminary data.</text>
</comment>
<gene>
    <name evidence="1" type="ORF">GCM10022236_40700</name>
</gene>
<dbReference type="PANTHER" id="PTHR47271">
    <property type="entry name" value="ARGININE DEIMINASE"/>
    <property type="match status" value="1"/>
</dbReference>
<dbReference type="EMBL" id="BAABAB010000033">
    <property type="protein sequence ID" value="GAA3633926.1"/>
    <property type="molecule type" value="Genomic_DNA"/>
</dbReference>
<dbReference type="PANTHER" id="PTHR47271:SF2">
    <property type="entry name" value="ARGININE DEIMINASE"/>
    <property type="match status" value="1"/>
</dbReference>